<organism evidence="2 3">
    <name type="scientific">Aurantiacibacter xanthus</name>
    <dbReference type="NCBI Taxonomy" id="1784712"/>
    <lineage>
        <taxon>Bacteria</taxon>
        <taxon>Pseudomonadati</taxon>
        <taxon>Pseudomonadota</taxon>
        <taxon>Alphaproteobacteria</taxon>
        <taxon>Sphingomonadales</taxon>
        <taxon>Erythrobacteraceae</taxon>
        <taxon>Aurantiacibacter</taxon>
    </lineage>
</organism>
<keyword evidence="2" id="KW-0378">Hydrolase</keyword>
<evidence type="ECO:0000313" key="3">
    <source>
        <dbReference type="Proteomes" id="UP000265366"/>
    </source>
</evidence>
<dbReference type="RefSeq" id="WP_119592212.1">
    <property type="nucleotide sequence ID" value="NZ_QXFM01000061.1"/>
</dbReference>
<dbReference type="EMBL" id="QXFM01000061">
    <property type="protein sequence ID" value="RIV89529.1"/>
    <property type="molecule type" value="Genomic_DNA"/>
</dbReference>
<evidence type="ECO:0000313" key="2">
    <source>
        <dbReference type="EMBL" id="RIV89529.1"/>
    </source>
</evidence>
<feature type="domain" description="Beta-lactamase-related" evidence="1">
    <location>
        <begin position="95"/>
        <end position="362"/>
    </location>
</feature>
<comment type="caution">
    <text evidence="2">The sequence shown here is derived from an EMBL/GenBank/DDBJ whole genome shotgun (WGS) entry which is preliminary data.</text>
</comment>
<dbReference type="OrthoDB" id="9814204at2"/>
<proteinExistence type="predicted"/>
<dbReference type="Proteomes" id="UP000265366">
    <property type="component" value="Unassembled WGS sequence"/>
</dbReference>
<keyword evidence="3" id="KW-1185">Reference proteome</keyword>
<sequence>MKKILAIALLVVALAVIAAFALLTREQRAVLLNPPTDTDVLFWDQDARDAMFRAMDQFPFLAKSHVGAAGGEVRALPKGEPLAIGIDMAAFEKSQRSAAIVILVDGKRVYESYGLGFDGQGKWTSFSVAKSLTSTLVGAALQDGAIKSLDDPITGYITDLKGSAYDGVTIRQVLTMSSGVAWNEDYTDPASDVARFNAHKPEGDMDATVSYMRTLSRAAPPGERWHYNTGETNMIGALVMAATGKSLADYMSEKIWRPYGMEADASWLLNSTGREMGGCCFQARTRDMARFGQFVLDNGMAGGQRVVPEDWFAEATTKHFDTDRGRGYGYQWWTYPGGGFGASGIFGQGIFIDPARQLVIATNADWPVASTNDGVMAERTRFYEAVQAAVDARASKAD</sequence>
<dbReference type="SUPFAM" id="SSF56601">
    <property type="entry name" value="beta-lactamase/transpeptidase-like"/>
    <property type="match status" value="1"/>
</dbReference>
<accession>A0A3A1P959</accession>
<dbReference type="AlphaFoldDB" id="A0A3A1P959"/>
<dbReference type="GO" id="GO:0016787">
    <property type="term" value="F:hydrolase activity"/>
    <property type="evidence" value="ECO:0007669"/>
    <property type="project" value="UniProtKB-KW"/>
</dbReference>
<dbReference type="InterPro" id="IPR050789">
    <property type="entry name" value="Diverse_Enzym_Activities"/>
</dbReference>
<reference evidence="2 3" key="1">
    <citation type="submission" date="2018-08" db="EMBL/GenBank/DDBJ databases">
        <title>Erythrobacter zhengii sp.nov., a bacterium isolated from deep-sea sediment.</title>
        <authorList>
            <person name="Fang C."/>
            <person name="Wu Y.-H."/>
            <person name="Sun C."/>
            <person name="Wang H."/>
            <person name="Cheng H."/>
            <person name="Meng F.-X."/>
            <person name="Wang C.-S."/>
            <person name="Xu X.-W."/>
        </authorList>
    </citation>
    <scope>NUCLEOTIDE SEQUENCE [LARGE SCALE GENOMIC DNA]</scope>
    <source>
        <strain evidence="2 3">CCTCC AB 2015396</strain>
    </source>
</reference>
<name>A0A3A1P959_9SPHN</name>
<evidence type="ECO:0000259" key="1">
    <source>
        <dbReference type="Pfam" id="PF00144"/>
    </source>
</evidence>
<protein>
    <submittedName>
        <fullName evidence="2">Class C beta-lactamase-related serine hydrolase</fullName>
    </submittedName>
</protein>
<dbReference type="PANTHER" id="PTHR43283">
    <property type="entry name" value="BETA-LACTAMASE-RELATED"/>
    <property type="match status" value="1"/>
</dbReference>
<dbReference type="Gene3D" id="3.40.710.10">
    <property type="entry name" value="DD-peptidase/beta-lactamase superfamily"/>
    <property type="match status" value="1"/>
</dbReference>
<dbReference type="InterPro" id="IPR012338">
    <property type="entry name" value="Beta-lactam/transpept-like"/>
</dbReference>
<dbReference type="Pfam" id="PF00144">
    <property type="entry name" value="Beta-lactamase"/>
    <property type="match status" value="1"/>
</dbReference>
<dbReference type="InterPro" id="IPR001466">
    <property type="entry name" value="Beta-lactam-related"/>
</dbReference>
<dbReference type="PANTHER" id="PTHR43283:SF14">
    <property type="entry name" value="BLL8153 PROTEIN"/>
    <property type="match status" value="1"/>
</dbReference>
<gene>
    <name evidence="2" type="ORF">D2V17_06090</name>
</gene>